<dbReference type="AlphaFoldDB" id="A0A2T0T469"/>
<dbReference type="OrthoDB" id="3530529at2"/>
<proteinExistence type="predicted"/>
<reference evidence="2 3" key="1">
    <citation type="submission" date="2018-03" db="EMBL/GenBank/DDBJ databases">
        <title>Genomic Encyclopedia of Archaeal and Bacterial Type Strains, Phase II (KMG-II): from individual species to whole genera.</title>
        <authorList>
            <person name="Goeker M."/>
        </authorList>
    </citation>
    <scope>NUCLEOTIDE SEQUENCE [LARGE SCALE GENOMIC DNA]</scope>
    <source>
        <strain evidence="2 3">DSM 44720</strain>
    </source>
</reference>
<dbReference type="PROSITE" id="PS00018">
    <property type="entry name" value="EF_HAND_1"/>
    <property type="match status" value="2"/>
</dbReference>
<evidence type="ECO:0000313" key="3">
    <source>
        <dbReference type="Proteomes" id="UP000239494"/>
    </source>
</evidence>
<evidence type="ECO:0000313" key="2">
    <source>
        <dbReference type="EMBL" id="PRY40431.1"/>
    </source>
</evidence>
<dbReference type="GO" id="GO:0005509">
    <property type="term" value="F:calcium ion binding"/>
    <property type="evidence" value="ECO:0007669"/>
    <property type="project" value="InterPro"/>
</dbReference>
<dbReference type="SUPFAM" id="SSF47473">
    <property type="entry name" value="EF-hand"/>
    <property type="match status" value="1"/>
</dbReference>
<dbReference type="EMBL" id="PVTF01000006">
    <property type="protein sequence ID" value="PRY40431.1"/>
    <property type="molecule type" value="Genomic_DNA"/>
</dbReference>
<accession>A0A2T0T469</accession>
<feature type="domain" description="EF-hand" evidence="1">
    <location>
        <begin position="4"/>
        <end position="39"/>
    </location>
</feature>
<gene>
    <name evidence="2" type="ORF">CLV43_106166</name>
</gene>
<dbReference type="SMART" id="SM00054">
    <property type="entry name" value="EFh"/>
    <property type="match status" value="3"/>
</dbReference>
<protein>
    <submittedName>
        <fullName evidence="2">Ca2+-binding EF-hand superfamily protein</fullName>
    </submittedName>
</protein>
<comment type="caution">
    <text evidence="2">The sequence shown here is derived from an EMBL/GenBank/DDBJ whole genome shotgun (WGS) entry which is preliminary data.</text>
</comment>
<dbReference type="Gene3D" id="1.10.238.10">
    <property type="entry name" value="EF-hand"/>
    <property type="match status" value="1"/>
</dbReference>
<dbReference type="Pfam" id="PF13499">
    <property type="entry name" value="EF-hand_7"/>
    <property type="match status" value="1"/>
</dbReference>
<keyword evidence="3" id="KW-1185">Reference proteome</keyword>
<dbReference type="CDD" id="cd00051">
    <property type="entry name" value="EFh"/>
    <property type="match status" value="1"/>
</dbReference>
<dbReference type="RefSeq" id="WP_106188993.1">
    <property type="nucleotide sequence ID" value="NZ_PVTF01000006.1"/>
</dbReference>
<evidence type="ECO:0000259" key="1">
    <source>
        <dbReference type="PROSITE" id="PS50222"/>
    </source>
</evidence>
<dbReference type="InterPro" id="IPR018247">
    <property type="entry name" value="EF_Hand_1_Ca_BS"/>
</dbReference>
<dbReference type="InterPro" id="IPR002048">
    <property type="entry name" value="EF_hand_dom"/>
</dbReference>
<organism evidence="2 3">
    <name type="scientific">Umezawaea tangerina</name>
    <dbReference type="NCBI Taxonomy" id="84725"/>
    <lineage>
        <taxon>Bacteria</taxon>
        <taxon>Bacillati</taxon>
        <taxon>Actinomycetota</taxon>
        <taxon>Actinomycetes</taxon>
        <taxon>Pseudonocardiales</taxon>
        <taxon>Pseudonocardiaceae</taxon>
        <taxon>Umezawaea</taxon>
    </lineage>
</organism>
<name>A0A2T0T469_9PSEU</name>
<feature type="domain" description="EF-hand" evidence="1">
    <location>
        <begin position="54"/>
        <end position="89"/>
    </location>
</feature>
<sequence length="177" mass="19437">MRAEALDRVTLIFSLFDVNGTGHLEADDFDIMAGNVVRAARDSDDNSKHAMVTAFRRYWETLVAELDTDHDGRVSFDEFTACVLSPERFEETVRDFAEALAALGDPDGDGMVERPLFQALMTAIGFAPGNVDALFDAFRPSRSDRITVTAWIAGIKDYYRPDKAGIPGDHLVGSTAS</sequence>
<dbReference type="InterPro" id="IPR011992">
    <property type="entry name" value="EF-hand-dom_pair"/>
</dbReference>
<dbReference type="PROSITE" id="PS50222">
    <property type="entry name" value="EF_HAND_2"/>
    <property type="match status" value="2"/>
</dbReference>
<dbReference type="Proteomes" id="UP000239494">
    <property type="component" value="Unassembled WGS sequence"/>
</dbReference>